<feature type="transmembrane region" description="Helical" evidence="1">
    <location>
        <begin position="41"/>
        <end position="61"/>
    </location>
</feature>
<keyword evidence="1" id="KW-0812">Transmembrane</keyword>
<evidence type="ECO:0000256" key="1">
    <source>
        <dbReference type="SAM" id="Phobius"/>
    </source>
</evidence>
<dbReference type="Proteomes" id="UP001208567">
    <property type="component" value="Unassembled WGS sequence"/>
</dbReference>
<evidence type="ECO:0000313" key="3">
    <source>
        <dbReference type="Proteomes" id="UP001208567"/>
    </source>
</evidence>
<proteinExistence type="predicted"/>
<protein>
    <submittedName>
        <fullName evidence="2">Uncharacterized protein</fullName>
    </submittedName>
</protein>
<keyword evidence="1" id="KW-1133">Transmembrane helix</keyword>
<organism evidence="2 3">
    <name type="scientific">Clostridium omnivorum</name>
    <dbReference type="NCBI Taxonomy" id="1604902"/>
    <lineage>
        <taxon>Bacteria</taxon>
        <taxon>Bacillati</taxon>
        <taxon>Bacillota</taxon>
        <taxon>Clostridia</taxon>
        <taxon>Eubacteriales</taxon>
        <taxon>Clostridiaceae</taxon>
        <taxon>Clostridium</taxon>
    </lineage>
</organism>
<keyword evidence="1" id="KW-0472">Membrane</keyword>
<accession>A0ABQ5NA11</accession>
<dbReference type="RefSeq" id="WP_264851323.1">
    <property type="nucleotide sequence ID" value="NZ_BRXR01000001.1"/>
</dbReference>
<evidence type="ECO:0000313" key="2">
    <source>
        <dbReference type="EMBL" id="GLC32011.1"/>
    </source>
</evidence>
<name>A0ABQ5NA11_9CLOT</name>
<feature type="transmembrane region" description="Helical" evidence="1">
    <location>
        <begin position="12"/>
        <end position="29"/>
    </location>
</feature>
<sequence>MKKDKATIKLSATLLSISFILYLLNYIIFKDIVHIAEFLAQYIAFIPIEALVTVVIIGSLLENRDKIKKQQKINILIQVFFEEVGNELLCKLEPSEKKCCELGCLRWEFNDLLIKDTKNIRNEIEKHNVILELKSEDINSLYELLNSNKDTFIKFLENPYLTEHDTFTDLIQSISHLYYEISFRRSRGEYSEADMIHIREDAQRVYKNLLEKWLIYMEYTQKEYPFLFDLALQNAPFNDMEKLNKHI</sequence>
<dbReference type="EMBL" id="BRXR01000001">
    <property type="protein sequence ID" value="GLC32011.1"/>
    <property type="molecule type" value="Genomic_DNA"/>
</dbReference>
<reference evidence="2 3" key="1">
    <citation type="journal article" date="2024" name="Int. J. Syst. Evol. Microbiol.">
        <title>Clostridium omnivorum sp. nov., isolated from anoxic soil under the treatment of reductive soil disinfestation.</title>
        <authorList>
            <person name="Ueki A."/>
            <person name="Tonouchi A."/>
            <person name="Kaku N."/>
            <person name="Honma S."/>
            <person name="Ueki K."/>
        </authorList>
    </citation>
    <scope>NUCLEOTIDE SEQUENCE [LARGE SCALE GENOMIC DNA]</scope>
    <source>
        <strain evidence="2 3">E14</strain>
    </source>
</reference>
<comment type="caution">
    <text evidence="2">The sequence shown here is derived from an EMBL/GenBank/DDBJ whole genome shotgun (WGS) entry which is preliminary data.</text>
</comment>
<keyword evidence="3" id="KW-1185">Reference proteome</keyword>
<gene>
    <name evidence="2" type="ORF">bsdE14_34210</name>
</gene>